<dbReference type="Proteomes" id="UP000647133">
    <property type="component" value="Unassembled WGS sequence"/>
</dbReference>
<keyword evidence="10" id="KW-1185">Reference proteome</keyword>
<feature type="transmembrane region" description="Helical" evidence="7">
    <location>
        <begin position="46"/>
        <end position="64"/>
    </location>
</feature>
<feature type="transmembrane region" description="Helical" evidence="7">
    <location>
        <begin position="359"/>
        <end position="379"/>
    </location>
</feature>
<sequence length="397" mass="43078">MNHTIKRAALFNASCLALIVTSMTFAVRAKLEGVLETDFELTSTDIGLAFAPAFWGFTLAMIIGGPLVDYFGIKKIVWMAFFSHLVGIVLTIFSSEFYSFFLGTMFIGIGNGMVEAACNPLVASLYPENKTKMLNRFHVWFPGGIVIGSLIGYLMMDILNLPWQLLVTVLFIPLVLYGILFMGKELPKTERVAMGVSNKDMWKAVVSPLFLLMGFCMLLTASTELGTNQRIEALLSDTGVSGILILAFVNGIMAIGRGMAGPVVKKLDTTGMLLFSAVFSCIGLIWLSSASGGMVFAAAFVFAIGITYFWPTMLSFVAERIPESGALGLSLMGGLGMFSVSIVLPIMGKFMDADSGASTLSYVAILPAVLIVIFFFLFLKFRGQKIERDVKGEEVLS</sequence>
<evidence type="ECO:0000256" key="4">
    <source>
        <dbReference type="ARBA" id="ARBA00022692"/>
    </source>
</evidence>
<feature type="transmembrane region" description="Helical" evidence="7">
    <location>
        <begin position="76"/>
        <end position="94"/>
    </location>
</feature>
<feature type="transmembrane region" description="Helical" evidence="7">
    <location>
        <begin position="137"/>
        <end position="155"/>
    </location>
</feature>
<dbReference type="PANTHER" id="PTHR23514">
    <property type="entry name" value="BYPASS OF STOP CODON PROTEIN 6"/>
    <property type="match status" value="1"/>
</dbReference>
<evidence type="ECO:0000256" key="7">
    <source>
        <dbReference type="SAM" id="Phobius"/>
    </source>
</evidence>
<feature type="transmembrane region" description="Helical" evidence="7">
    <location>
        <begin position="326"/>
        <end position="347"/>
    </location>
</feature>
<dbReference type="InterPro" id="IPR011701">
    <property type="entry name" value="MFS"/>
</dbReference>
<keyword evidence="6 7" id="KW-0472">Membrane</keyword>
<dbReference type="RefSeq" id="WP_192012177.1">
    <property type="nucleotide sequence ID" value="NZ_JACYTQ010000012.1"/>
</dbReference>
<gene>
    <name evidence="9" type="ORF">IFO69_21295</name>
</gene>
<dbReference type="Pfam" id="PF07690">
    <property type="entry name" value="MFS_1"/>
    <property type="match status" value="1"/>
</dbReference>
<feature type="transmembrane region" description="Helical" evidence="7">
    <location>
        <begin position="201"/>
        <end position="221"/>
    </location>
</feature>
<dbReference type="PROSITE" id="PS50850">
    <property type="entry name" value="MFS"/>
    <property type="match status" value="1"/>
</dbReference>
<keyword evidence="3" id="KW-0813">Transport</keyword>
<keyword evidence="4 7" id="KW-0812">Transmembrane</keyword>
<proteinExistence type="inferred from homology"/>
<comment type="subcellular location">
    <subcellularLocation>
        <location evidence="1">Endomembrane system</location>
        <topology evidence="1">Multi-pass membrane protein</topology>
    </subcellularLocation>
</comment>
<dbReference type="InterPro" id="IPR036259">
    <property type="entry name" value="MFS_trans_sf"/>
</dbReference>
<evidence type="ECO:0000256" key="1">
    <source>
        <dbReference type="ARBA" id="ARBA00004127"/>
    </source>
</evidence>
<evidence type="ECO:0000313" key="9">
    <source>
        <dbReference type="EMBL" id="MBD8491302.1"/>
    </source>
</evidence>
<dbReference type="Gene3D" id="1.20.1250.20">
    <property type="entry name" value="MFS general substrate transporter like domains"/>
    <property type="match status" value="2"/>
</dbReference>
<evidence type="ECO:0000256" key="5">
    <source>
        <dbReference type="ARBA" id="ARBA00022989"/>
    </source>
</evidence>
<dbReference type="InterPro" id="IPR020846">
    <property type="entry name" value="MFS_dom"/>
</dbReference>
<dbReference type="SUPFAM" id="SSF103473">
    <property type="entry name" value="MFS general substrate transporter"/>
    <property type="match status" value="1"/>
</dbReference>
<dbReference type="PANTHER" id="PTHR23514:SF3">
    <property type="entry name" value="BYPASS OF STOP CODON PROTEIN 6"/>
    <property type="match status" value="1"/>
</dbReference>
<protein>
    <submittedName>
        <fullName evidence="9">MFS transporter</fullName>
    </submittedName>
</protein>
<organism evidence="9 10">
    <name type="scientific">Echinicola arenosa</name>
    <dbReference type="NCBI Taxonomy" id="2774144"/>
    <lineage>
        <taxon>Bacteria</taxon>
        <taxon>Pseudomonadati</taxon>
        <taxon>Bacteroidota</taxon>
        <taxon>Cytophagia</taxon>
        <taxon>Cytophagales</taxon>
        <taxon>Cyclobacteriaceae</taxon>
        <taxon>Echinicola</taxon>
    </lineage>
</organism>
<keyword evidence="5 7" id="KW-1133">Transmembrane helix</keyword>
<evidence type="ECO:0000256" key="2">
    <source>
        <dbReference type="ARBA" id="ARBA00008335"/>
    </source>
</evidence>
<reference evidence="9 10" key="1">
    <citation type="submission" date="2020-09" db="EMBL/GenBank/DDBJ databases">
        <title>Echinicola sp. CAU 1574 isolated from sand of Sido Beach.</title>
        <authorList>
            <person name="Kim W."/>
        </authorList>
    </citation>
    <scope>NUCLEOTIDE SEQUENCE [LARGE SCALE GENOMIC DNA]</scope>
    <source>
        <strain evidence="9 10">CAU 1574</strain>
    </source>
</reference>
<evidence type="ECO:0000259" key="8">
    <source>
        <dbReference type="PROSITE" id="PS50850"/>
    </source>
</evidence>
<name>A0ABR9AR98_9BACT</name>
<comment type="caution">
    <text evidence="9">The sequence shown here is derived from an EMBL/GenBank/DDBJ whole genome shotgun (WGS) entry which is preliminary data.</text>
</comment>
<comment type="similarity">
    <text evidence="2">Belongs to the major facilitator superfamily.</text>
</comment>
<evidence type="ECO:0000256" key="6">
    <source>
        <dbReference type="ARBA" id="ARBA00023136"/>
    </source>
</evidence>
<feature type="transmembrane region" description="Helical" evidence="7">
    <location>
        <begin position="100"/>
        <end position="125"/>
    </location>
</feature>
<accession>A0ABR9AR98</accession>
<feature type="transmembrane region" description="Helical" evidence="7">
    <location>
        <begin position="233"/>
        <end position="255"/>
    </location>
</feature>
<dbReference type="EMBL" id="JACYTQ010000012">
    <property type="protein sequence ID" value="MBD8491302.1"/>
    <property type="molecule type" value="Genomic_DNA"/>
</dbReference>
<evidence type="ECO:0000256" key="3">
    <source>
        <dbReference type="ARBA" id="ARBA00022448"/>
    </source>
</evidence>
<evidence type="ECO:0000313" key="10">
    <source>
        <dbReference type="Proteomes" id="UP000647133"/>
    </source>
</evidence>
<feature type="transmembrane region" description="Helical" evidence="7">
    <location>
        <begin position="161"/>
        <end position="180"/>
    </location>
</feature>
<dbReference type="InterPro" id="IPR051788">
    <property type="entry name" value="MFS_Transporter"/>
</dbReference>
<feature type="transmembrane region" description="Helical" evidence="7">
    <location>
        <begin position="293"/>
        <end position="314"/>
    </location>
</feature>
<feature type="domain" description="Major facilitator superfamily (MFS) profile" evidence="8">
    <location>
        <begin position="10"/>
        <end position="382"/>
    </location>
</feature>
<feature type="transmembrane region" description="Helical" evidence="7">
    <location>
        <begin position="267"/>
        <end position="287"/>
    </location>
</feature>